<dbReference type="CDD" id="cd09910">
    <property type="entry name" value="NGN-insert_like"/>
    <property type="match status" value="1"/>
</dbReference>
<evidence type="ECO:0000313" key="1">
    <source>
        <dbReference type="EMBL" id="MDT0498018.1"/>
    </source>
</evidence>
<comment type="caution">
    <text evidence="1">The sequence shown here is derived from an EMBL/GenBank/DDBJ whole genome shotgun (WGS) entry which is preliminary data.</text>
</comment>
<gene>
    <name evidence="1" type="ORF">RM530_11680</name>
</gene>
<proteinExistence type="predicted"/>
<dbReference type="Gene3D" id="2.60.320.10">
    <property type="entry name" value="N-utilization substance G protein NusG, insert domain"/>
    <property type="match status" value="1"/>
</dbReference>
<organism evidence="1 2">
    <name type="scientific">Banduia mediterranea</name>
    <dbReference type="NCBI Taxonomy" id="3075609"/>
    <lineage>
        <taxon>Bacteria</taxon>
        <taxon>Pseudomonadati</taxon>
        <taxon>Pseudomonadota</taxon>
        <taxon>Gammaproteobacteria</taxon>
        <taxon>Nevskiales</taxon>
        <taxon>Algiphilaceae</taxon>
        <taxon>Banduia</taxon>
    </lineage>
</organism>
<dbReference type="EMBL" id="JAVRIC010000016">
    <property type="protein sequence ID" value="MDT0498018.1"/>
    <property type="molecule type" value="Genomic_DNA"/>
</dbReference>
<reference evidence="1 2" key="1">
    <citation type="submission" date="2023-09" db="EMBL/GenBank/DDBJ databases">
        <authorList>
            <person name="Rey-Velasco X."/>
        </authorList>
    </citation>
    <scope>NUCLEOTIDE SEQUENCE [LARGE SCALE GENOMIC DNA]</scope>
    <source>
        <strain evidence="1 2">W345</strain>
    </source>
</reference>
<keyword evidence="2" id="KW-1185">Reference proteome</keyword>
<dbReference type="Pfam" id="PF07009">
    <property type="entry name" value="NusG_II"/>
    <property type="match status" value="1"/>
</dbReference>
<dbReference type="RefSeq" id="WP_311365409.1">
    <property type="nucleotide sequence ID" value="NZ_JAVRIC010000016.1"/>
</dbReference>
<evidence type="ECO:0000313" key="2">
    <source>
        <dbReference type="Proteomes" id="UP001254608"/>
    </source>
</evidence>
<dbReference type="Proteomes" id="UP001254608">
    <property type="component" value="Unassembled WGS sequence"/>
</dbReference>
<accession>A0ABU2WJH2</accession>
<protein>
    <submittedName>
        <fullName evidence="1">NusG domain II-containing protein</fullName>
    </submittedName>
</protein>
<sequence length="120" mass="12644">MTGADRVVIVLAALLVGVAAGAYWQPRTVADRVEVQVGDGAPQVYSLDAQRHIEVHGALGTSILEIEDGRIRFVSSPCRNKVCIHSGWLSMSGDATACLPNRVTIALLGHGAPEIDAVSQ</sequence>
<dbReference type="InterPro" id="IPR038690">
    <property type="entry name" value="NusG_2_sf"/>
</dbReference>
<name>A0ABU2WJH2_9GAMM</name>